<dbReference type="Proteomes" id="UP001176471">
    <property type="component" value="Unassembled WGS sequence"/>
</dbReference>
<evidence type="ECO:0000313" key="3">
    <source>
        <dbReference type="EMBL" id="MDO7833719.1"/>
    </source>
</evidence>
<evidence type="ECO:0000313" key="4">
    <source>
        <dbReference type="Proteomes" id="UP001176471"/>
    </source>
</evidence>
<protein>
    <submittedName>
        <fullName evidence="3">MATE family efflux transporter</fullName>
    </submittedName>
</protein>
<dbReference type="PANTHER" id="PTHR43298">
    <property type="entry name" value="MULTIDRUG RESISTANCE PROTEIN NORM-RELATED"/>
    <property type="match status" value="1"/>
</dbReference>
<feature type="transmembrane region" description="Helical" evidence="2">
    <location>
        <begin position="360"/>
        <end position="386"/>
    </location>
</feature>
<sequence>MAHPSPWRIEASALIALALPMIAGNIAWSAIAATDLLLLGRRGAESVAAGALAINLFHALLIFGMGLVTAASPLIASERGRRRHSVRDVRRTVQQTLRAALFFVLPAWAILWQCEAILLAMGQQPDLAHGAGQLMRGLQWALLPFLCFTTLRNFIAALERPIWGLLVMLVAIPLNIVAGWALIFGHLGLPALGLFGAGLASSLSSSFLFLGLLGVILIDRRFRRYSLMGRFWTRDRERHRQVWALGLPIAITLGFETTVFNASAFLMGLINRDSLAAHAVALQISALVFMVPMGIGQAATVRVGIAYGRGDRAGVGRAGWLALLIGTGFALCSGALLILMPHMLVSAFLDLSDPANARTIRLATSFLAVAALFQLVDAAQAVGAGVLRGVQDTKMPMIFALIGYWVVGIGVGTLLAFPLGLEGVGIWLGLASGLGAVALLLIIRWSLRERLGLLPG</sequence>
<keyword evidence="2" id="KW-0812">Transmembrane</keyword>
<feature type="transmembrane region" description="Helical" evidence="2">
    <location>
        <begin position="242"/>
        <end position="270"/>
    </location>
</feature>
<accession>A0ABT8ZGQ6</accession>
<dbReference type="InterPro" id="IPR002528">
    <property type="entry name" value="MATE_fam"/>
</dbReference>
<feature type="transmembrane region" description="Helical" evidence="2">
    <location>
        <begin position="424"/>
        <end position="443"/>
    </location>
</feature>
<feature type="transmembrane region" description="Helical" evidence="2">
    <location>
        <begin position="56"/>
        <end position="76"/>
    </location>
</feature>
<dbReference type="RefSeq" id="WP_304534256.1">
    <property type="nucleotide sequence ID" value="NZ_JAUQOM010000001.1"/>
</dbReference>
<keyword evidence="1" id="KW-0813">Transport</keyword>
<feature type="transmembrane region" description="Helical" evidence="2">
    <location>
        <begin position="320"/>
        <end position="340"/>
    </location>
</feature>
<feature type="transmembrane region" description="Helical" evidence="2">
    <location>
        <begin position="97"/>
        <end position="118"/>
    </location>
</feature>
<evidence type="ECO:0000256" key="1">
    <source>
        <dbReference type="ARBA" id="ARBA00022448"/>
    </source>
</evidence>
<dbReference type="PANTHER" id="PTHR43298:SF2">
    <property type="entry name" value="FMN_FAD EXPORTER YEEO-RELATED"/>
    <property type="match status" value="1"/>
</dbReference>
<dbReference type="EMBL" id="JAUQOM010000001">
    <property type="protein sequence ID" value="MDO7833719.1"/>
    <property type="molecule type" value="Genomic_DNA"/>
</dbReference>
<evidence type="ECO:0000256" key="2">
    <source>
        <dbReference type="SAM" id="Phobius"/>
    </source>
</evidence>
<name>A0ABT8ZGQ6_9SPHN</name>
<reference evidence="3" key="1">
    <citation type="submission" date="2023-07" db="EMBL/GenBank/DDBJ databases">
        <title>Bacterial whole genome sequence for Sphingobium sp. HBC34.</title>
        <authorList>
            <person name="Le V."/>
            <person name="Ko S.-R."/>
            <person name="Ahn C.-Y."/>
            <person name="Oh H.-M."/>
        </authorList>
    </citation>
    <scope>NUCLEOTIDE SEQUENCE</scope>
    <source>
        <strain evidence="3">HBC34</strain>
    </source>
</reference>
<dbReference type="Pfam" id="PF01554">
    <property type="entry name" value="MatE"/>
    <property type="match status" value="2"/>
</dbReference>
<proteinExistence type="predicted"/>
<feature type="transmembrane region" description="Helical" evidence="2">
    <location>
        <begin position="162"/>
        <end position="183"/>
    </location>
</feature>
<keyword evidence="4" id="KW-1185">Reference proteome</keyword>
<dbReference type="CDD" id="cd13131">
    <property type="entry name" value="MATE_NorM_like"/>
    <property type="match status" value="1"/>
</dbReference>
<feature type="transmembrane region" description="Helical" evidence="2">
    <location>
        <begin position="398"/>
        <end position="418"/>
    </location>
</feature>
<keyword evidence="2" id="KW-0472">Membrane</keyword>
<gene>
    <name evidence="3" type="ORF">Q4610_01550</name>
</gene>
<comment type="caution">
    <text evidence="3">The sequence shown here is derived from an EMBL/GenBank/DDBJ whole genome shotgun (WGS) entry which is preliminary data.</text>
</comment>
<dbReference type="InterPro" id="IPR050222">
    <property type="entry name" value="MATE_MdtK"/>
</dbReference>
<feature type="transmembrane region" description="Helical" evidence="2">
    <location>
        <begin position="276"/>
        <end position="299"/>
    </location>
</feature>
<dbReference type="NCBIfam" id="TIGR00797">
    <property type="entry name" value="matE"/>
    <property type="match status" value="1"/>
</dbReference>
<keyword evidence="2" id="KW-1133">Transmembrane helix</keyword>
<feature type="transmembrane region" description="Helical" evidence="2">
    <location>
        <begin position="138"/>
        <end position="155"/>
    </location>
</feature>
<feature type="transmembrane region" description="Helical" evidence="2">
    <location>
        <begin position="195"/>
        <end position="218"/>
    </location>
</feature>
<organism evidence="3 4">
    <name type="scientific">Sphingobium cyanobacteriorum</name>
    <dbReference type="NCBI Taxonomy" id="3063954"/>
    <lineage>
        <taxon>Bacteria</taxon>
        <taxon>Pseudomonadati</taxon>
        <taxon>Pseudomonadota</taxon>
        <taxon>Alphaproteobacteria</taxon>
        <taxon>Sphingomonadales</taxon>
        <taxon>Sphingomonadaceae</taxon>
        <taxon>Sphingobium</taxon>
    </lineage>
</organism>